<keyword evidence="6" id="KW-0378">Hydrolase</keyword>
<evidence type="ECO:0000256" key="4">
    <source>
        <dbReference type="SAM" id="MobiDB-lite"/>
    </source>
</evidence>
<evidence type="ECO:0000259" key="5">
    <source>
        <dbReference type="Pfam" id="PF25183"/>
    </source>
</evidence>
<dbReference type="InterPro" id="IPR057601">
    <property type="entry name" value="Oar-like_b-barrel"/>
</dbReference>
<dbReference type="InterPro" id="IPR013783">
    <property type="entry name" value="Ig-like_fold"/>
</dbReference>
<accession>A0A1H4NK27</accession>
<name>A0A1H4NK27_9BACT</name>
<keyword evidence="3" id="KW-0998">Cell outer membrane</keyword>
<feature type="region of interest" description="Disordered" evidence="4">
    <location>
        <begin position="141"/>
        <end position="168"/>
    </location>
</feature>
<dbReference type="SUPFAM" id="SSF49478">
    <property type="entry name" value="Cna protein B-type domain"/>
    <property type="match status" value="1"/>
</dbReference>
<dbReference type="Gene3D" id="2.60.40.10">
    <property type="entry name" value="Immunoglobulins"/>
    <property type="match status" value="1"/>
</dbReference>
<dbReference type="AlphaFoldDB" id="A0A1H4NK27"/>
<feature type="domain" description="TonB-dependent transporter Oar-like beta-barrel" evidence="5">
    <location>
        <begin position="213"/>
        <end position="1028"/>
    </location>
</feature>
<feature type="compositionally biased region" description="Low complexity" evidence="4">
    <location>
        <begin position="826"/>
        <end position="843"/>
    </location>
</feature>
<dbReference type="GO" id="GO:0009279">
    <property type="term" value="C:cell outer membrane"/>
    <property type="evidence" value="ECO:0007669"/>
    <property type="project" value="UniProtKB-SubCell"/>
</dbReference>
<comment type="subcellular location">
    <subcellularLocation>
        <location evidence="1">Cell outer membrane</location>
    </subcellularLocation>
</comment>
<evidence type="ECO:0000256" key="1">
    <source>
        <dbReference type="ARBA" id="ARBA00004442"/>
    </source>
</evidence>
<protein>
    <submittedName>
        <fullName evidence="6">Carboxypeptidase regulatory-like domain-containing protein</fullName>
    </submittedName>
</protein>
<proteinExistence type="predicted"/>
<feature type="region of interest" description="Disordered" evidence="4">
    <location>
        <begin position="822"/>
        <end position="846"/>
    </location>
</feature>
<dbReference type="GO" id="GO:0004180">
    <property type="term" value="F:carboxypeptidase activity"/>
    <property type="evidence" value="ECO:0007669"/>
    <property type="project" value="UniProtKB-KW"/>
</dbReference>
<keyword evidence="6" id="KW-0121">Carboxypeptidase</keyword>
<dbReference type="Pfam" id="PF25183">
    <property type="entry name" value="OMP_b-brl_4"/>
    <property type="match status" value="1"/>
</dbReference>
<evidence type="ECO:0000256" key="2">
    <source>
        <dbReference type="ARBA" id="ARBA00023136"/>
    </source>
</evidence>
<dbReference type="InterPro" id="IPR036942">
    <property type="entry name" value="Beta-barrel_TonB_sf"/>
</dbReference>
<dbReference type="SUPFAM" id="SSF56935">
    <property type="entry name" value="Porins"/>
    <property type="match status" value="1"/>
</dbReference>
<evidence type="ECO:0000256" key="3">
    <source>
        <dbReference type="ARBA" id="ARBA00023237"/>
    </source>
</evidence>
<evidence type="ECO:0000313" key="6">
    <source>
        <dbReference type="EMBL" id="SEB95484.1"/>
    </source>
</evidence>
<sequence length="1035" mass="110537">MKSQAITRVKQQRWSAIAWRALGALVLLPAALAGAAEYHGRVFFGTVPVPGATVTATRDGKTLSTITDEQGIYQFPDIADGGWHLHVEMPGFGAADQDVAIAAVTPAGRWDLKLLPLAEILASASRQRTIVAPALVPRAVAKPAATDAKKDTPGEAPPPPPDDNSAKSADALLISGSESNAATSKYNLAPAFGNRRSNSKSLYNGSIGAIVGRSLFDARPYSLTGLPTPKGDYSRVTVAATLGGPLNIPPLLRHGPNFFLGYQWTRNREASTISGLVPTAAQRGGDLSGTLDSAGNPVAVRDPITGNPLTGVLPVSAQARALLALYPLPNLAGNTSYNYQTQVLNGTHADALQLRMDKGIGKRDQIYGGFAFRSLRGDTENLFAFRDGTKTLGIDANVHWSHRFPHHILLDTGYRFSRLRTDVQPYFENRQNVSGAAGITGNAQDPMNYGPPDLVFSSIYPLTDGVSAFNRNRTDALSMLATWTHGRHVTSFGGDLRRQEYNQLQQSNPRGAFTFTGAATKGAATTGGSDIADFLLGVPDTSRVAFGNADKYFRQTVLDGFVSDDWRLKPELTINAGMRWDYGSPMTELFGRLVNLDIAPGFTSAQPVIGSSPTGALTGTSYPSSLVRPDRRKFEPRVSIALRPDPTSTMVIRAGYGIYVDTSVYLAAVQQMAQQSPLSKSVSVSNSSTCPLTLADGFRNCAGTTASTFAIDPNFRVGYAQSWNLSVQRDLPGSMVVTGTYSGVKGTRGPQQFLPNTYPIGGVNPCPQCLAGYVYRTSNGDSIRHAAQVQLRRRLRSGLAAQLDYTYARSIDNDSELGGAGHLVGASSNDSSSTSTGTTSATAQNWRDLRAERSNSSFDQRHLLSAQVQYTSGMGMHAGTLMTGWSGRLLKEWTATATISAGAGLPETPVYLAAVPGTGVTGTLRANRNVGVPVSQNVNGYHLNAAAYATPAAGQWGNAGRNSITGPNQFSLDGSLGRTFRLRDKLNLDVRMDANNLLNHPVYTTWNNITNSTTFGLPAATNAMRTMQLTGRLRF</sequence>
<organism evidence="6 7">
    <name type="scientific">Terriglobus roseus</name>
    <dbReference type="NCBI Taxonomy" id="392734"/>
    <lineage>
        <taxon>Bacteria</taxon>
        <taxon>Pseudomonadati</taxon>
        <taxon>Acidobacteriota</taxon>
        <taxon>Terriglobia</taxon>
        <taxon>Terriglobales</taxon>
        <taxon>Acidobacteriaceae</taxon>
        <taxon>Terriglobus</taxon>
    </lineage>
</organism>
<dbReference type="Pfam" id="PF13620">
    <property type="entry name" value="CarboxypepD_reg"/>
    <property type="match status" value="1"/>
</dbReference>
<reference evidence="6 7" key="1">
    <citation type="submission" date="2016-10" db="EMBL/GenBank/DDBJ databases">
        <authorList>
            <person name="de Groot N.N."/>
        </authorList>
    </citation>
    <scope>NUCLEOTIDE SEQUENCE [LARGE SCALE GENOMIC DNA]</scope>
    <source>
        <strain evidence="6 7">AB35.6</strain>
    </source>
</reference>
<gene>
    <name evidence="6" type="ORF">SAMN05443244_2274</name>
</gene>
<dbReference type="EMBL" id="FNSD01000001">
    <property type="protein sequence ID" value="SEB95484.1"/>
    <property type="molecule type" value="Genomic_DNA"/>
</dbReference>
<keyword evidence="6" id="KW-0645">Protease</keyword>
<dbReference type="Proteomes" id="UP000182409">
    <property type="component" value="Unassembled WGS sequence"/>
</dbReference>
<dbReference type="Gene3D" id="2.40.170.20">
    <property type="entry name" value="TonB-dependent receptor, beta-barrel domain"/>
    <property type="match status" value="1"/>
</dbReference>
<keyword evidence="2" id="KW-0472">Membrane</keyword>
<evidence type="ECO:0000313" key="7">
    <source>
        <dbReference type="Proteomes" id="UP000182409"/>
    </source>
</evidence>